<dbReference type="AlphaFoldDB" id="A0A6I4SMQ5"/>
<dbReference type="PANTHER" id="PTHR33162">
    <property type="entry name" value="SEC-INDEPENDENT PROTEIN TRANSLOCASE PROTEIN TATA, CHLOROPLASTIC"/>
    <property type="match status" value="1"/>
</dbReference>
<evidence type="ECO:0000256" key="4">
    <source>
        <dbReference type="ARBA" id="ARBA00022692"/>
    </source>
</evidence>
<dbReference type="GO" id="GO:0033281">
    <property type="term" value="C:TAT protein transport complex"/>
    <property type="evidence" value="ECO:0007669"/>
    <property type="project" value="UniProtKB-UniRule"/>
</dbReference>
<feature type="compositionally biased region" description="Low complexity" evidence="10">
    <location>
        <begin position="116"/>
        <end position="129"/>
    </location>
</feature>
<evidence type="ECO:0000256" key="2">
    <source>
        <dbReference type="ARBA" id="ARBA00022448"/>
    </source>
</evidence>
<evidence type="ECO:0000313" key="12">
    <source>
        <dbReference type="EMBL" id="MXO56400.1"/>
    </source>
</evidence>
<dbReference type="InterPro" id="IPR003369">
    <property type="entry name" value="TatA/B/E"/>
</dbReference>
<dbReference type="PANTHER" id="PTHR33162:SF1">
    <property type="entry name" value="SEC-INDEPENDENT PROTEIN TRANSLOCASE PROTEIN TATA, CHLOROPLASTIC"/>
    <property type="match status" value="1"/>
</dbReference>
<proteinExistence type="inferred from homology"/>
<accession>A0A6I4SMQ5</accession>
<evidence type="ECO:0000256" key="10">
    <source>
        <dbReference type="SAM" id="MobiDB-lite"/>
    </source>
</evidence>
<dbReference type="OrthoDB" id="7206969at2"/>
<dbReference type="Pfam" id="PF02416">
    <property type="entry name" value="TatA_B_E"/>
    <property type="match status" value="1"/>
</dbReference>
<comment type="similarity">
    <text evidence="9">Belongs to the TatB family.</text>
</comment>
<dbReference type="NCBIfam" id="TIGR01410">
    <property type="entry name" value="tatB"/>
    <property type="match status" value="1"/>
</dbReference>
<dbReference type="PRINTS" id="PR01506">
    <property type="entry name" value="TATBPROTEIN"/>
</dbReference>
<evidence type="ECO:0000256" key="9">
    <source>
        <dbReference type="HAMAP-Rule" id="MF_00237"/>
    </source>
</evidence>
<evidence type="ECO:0000256" key="11">
    <source>
        <dbReference type="SAM" id="Phobius"/>
    </source>
</evidence>
<name>A0A6I4SMQ5_9SPHN</name>
<evidence type="ECO:0000256" key="7">
    <source>
        <dbReference type="ARBA" id="ARBA00023010"/>
    </source>
</evidence>
<keyword evidence="6 9" id="KW-1133">Transmembrane helix</keyword>
<keyword evidence="2 9" id="KW-0813">Transport</keyword>
<dbReference type="RefSeq" id="WP_160597604.1">
    <property type="nucleotide sequence ID" value="NZ_WTYS01000001.1"/>
</dbReference>
<sequence length="161" mass="17131">MFDIGALELLLIVIVAVIVIGPKDMPQALRMAGKWVGKIRRASAQFRSGFDNLVREAEMEEMEKKWKEQNAKIMAETPEGEMGPLHESEIAEGAGGDVPLAASAEARSAEARSAEPGEPAGKSGATSPQTPSPDPDPVRKRTSVEKASEEPMLPLGKPGEG</sequence>
<comment type="function">
    <text evidence="9">Part of the twin-arginine translocation (Tat) system that transports large folded proteins containing a characteristic twin-arginine motif in their signal peptide across membranes. Together with TatC, TatB is part of a receptor directly interacting with Tat signal peptides. TatB may form an oligomeric binding site that transiently accommodates folded Tat precursor proteins before their translocation.</text>
</comment>
<dbReference type="EMBL" id="WTYS01000001">
    <property type="protein sequence ID" value="MXO56400.1"/>
    <property type="molecule type" value="Genomic_DNA"/>
</dbReference>
<keyword evidence="7 9" id="KW-0811">Translocation</keyword>
<dbReference type="Gene3D" id="1.20.5.3310">
    <property type="match status" value="1"/>
</dbReference>
<dbReference type="InterPro" id="IPR018448">
    <property type="entry name" value="TatB"/>
</dbReference>
<comment type="subcellular location">
    <subcellularLocation>
        <location evidence="9">Cell membrane</location>
        <topology evidence="9">Single-pass membrane protein</topology>
    </subcellularLocation>
    <subcellularLocation>
        <location evidence="1">Membrane</location>
        <topology evidence="1">Single-pass membrane protein</topology>
    </subcellularLocation>
</comment>
<feature type="transmembrane region" description="Helical" evidence="11">
    <location>
        <begin position="6"/>
        <end position="22"/>
    </location>
</feature>
<dbReference type="Proteomes" id="UP000468943">
    <property type="component" value="Unassembled WGS sequence"/>
</dbReference>
<dbReference type="GO" id="GO:0043953">
    <property type="term" value="P:protein transport by the Tat complex"/>
    <property type="evidence" value="ECO:0007669"/>
    <property type="project" value="UniProtKB-UniRule"/>
</dbReference>
<gene>
    <name evidence="9 12" type="primary">tatB</name>
    <name evidence="12" type="ORF">GRI36_05845</name>
</gene>
<dbReference type="HAMAP" id="MF_00237">
    <property type="entry name" value="TatB"/>
    <property type="match status" value="1"/>
</dbReference>
<evidence type="ECO:0000313" key="13">
    <source>
        <dbReference type="Proteomes" id="UP000468943"/>
    </source>
</evidence>
<protein>
    <recommendedName>
        <fullName evidence="9">Sec-independent protein translocase protein TatB</fullName>
    </recommendedName>
</protein>
<evidence type="ECO:0000256" key="3">
    <source>
        <dbReference type="ARBA" id="ARBA00022475"/>
    </source>
</evidence>
<keyword evidence="8 9" id="KW-0472">Membrane</keyword>
<feature type="compositionally biased region" description="Basic and acidic residues" evidence="10">
    <location>
        <begin position="136"/>
        <end position="149"/>
    </location>
</feature>
<reference evidence="12 13" key="1">
    <citation type="submission" date="2019-12" db="EMBL/GenBank/DDBJ databases">
        <title>Genomic-based taxomic classification of the family Erythrobacteraceae.</title>
        <authorList>
            <person name="Xu L."/>
        </authorList>
    </citation>
    <scope>NUCLEOTIDE SEQUENCE [LARGE SCALE GENOMIC DNA]</scope>
    <source>
        <strain evidence="12 13">JCM 17802</strain>
    </source>
</reference>
<evidence type="ECO:0000256" key="8">
    <source>
        <dbReference type="ARBA" id="ARBA00023136"/>
    </source>
</evidence>
<keyword evidence="4 9" id="KW-0812">Transmembrane</keyword>
<keyword evidence="5 9" id="KW-0653">Protein transport</keyword>
<comment type="subunit">
    <text evidence="9">The Tat system comprises two distinct complexes: a TatABC complex, containing multiple copies of TatA, TatB and TatC subunits, and a separate TatA complex, containing only TatA subunits. Substrates initially bind to the TatABC complex, which probably triggers association of the separate TatA complex to form the active translocon.</text>
</comment>
<keyword evidence="3 9" id="KW-1003">Cell membrane</keyword>
<feature type="region of interest" description="Disordered" evidence="10">
    <location>
        <begin position="73"/>
        <end position="161"/>
    </location>
</feature>
<evidence type="ECO:0000256" key="6">
    <source>
        <dbReference type="ARBA" id="ARBA00022989"/>
    </source>
</evidence>
<organism evidence="12 13">
    <name type="scientific">Pontixanthobacter gangjinensis</name>
    <dbReference type="NCBI Taxonomy" id="1028742"/>
    <lineage>
        <taxon>Bacteria</taxon>
        <taxon>Pseudomonadati</taxon>
        <taxon>Pseudomonadota</taxon>
        <taxon>Alphaproteobacteria</taxon>
        <taxon>Sphingomonadales</taxon>
        <taxon>Erythrobacteraceae</taxon>
        <taxon>Pontixanthobacter</taxon>
    </lineage>
</organism>
<keyword evidence="13" id="KW-1185">Reference proteome</keyword>
<evidence type="ECO:0000256" key="5">
    <source>
        <dbReference type="ARBA" id="ARBA00022927"/>
    </source>
</evidence>
<evidence type="ECO:0000256" key="1">
    <source>
        <dbReference type="ARBA" id="ARBA00004167"/>
    </source>
</evidence>
<comment type="caution">
    <text evidence="12">The sequence shown here is derived from an EMBL/GenBank/DDBJ whole genome shotgun (WGS) entry which is preliminary data.</text>
</comment>
<dbReference type="GO" id="GO:0008320">
    <property type="term" value="F:protein transmembrane transporter activity"/>
    <property type="evidence" value="ECO:0007669"/>
    <property type="project" value="UniProtKB-UniRule"/>
</dbReference>